<accession>A0A1L7XVS7</accession>
<name>A0A1L7XVS7_9HELO</name>
<evidence type="ECO:0000313" key="1">
    <source>
        <dbReference type="EMBL" id="CZR69117.1"/>
    </source>
</evidence>
<gene>
    <name evidence="1" type="ORF">PAC_19018</name>
</gene>
<dbReference type="Proteomes" id="UP000184330">
    <property type="component" value="Unassembled WGS sequence"/>
</dbReference>
<evidence type="ECO:0000313" key="2">
    <source>
        <dbReference type="Proteomes" id="UP000184330"/>
    </source>
</evidence>
<keyword evidence="2" id="KW-1185">Reference proteome</keyword>
<protein>
    <submittedName>
        <fullName evidence="1">Uncharacterized protein</fullName>
    </submittedName>
</protein>
<organism evidence="1 2">
    <name type="scientific">Phialocephala subalpina</name>
    <dbReference type="NCBI Taxonomy" id="576137"/>
    <lineage>
        <taxon>Eukaryota</taxon>
        <taxon>Fungi</taxon>
        <taxon>Dikarya</taxon>
        <taxon>Ascomycota</taxon>
        <taxon>Pezizomycotina</taxon>
        <taxon>Leotiomycetes</taxon>
        <taxon>Helotiales</taxon>
        <taxon>Mollisiaceae</taxon>
        <taxon>Phialocephala</taxon>
        <taxon>Phialocephala fortinii species complex</taxon>
    </lineage>
</organism>
<sequence length="261" mass="28238">MGPSIRLALCAHCRSQLPCYRCQPSPHPSQNAKRNGTAREICMEKSAREAVFDAASQLILPSVQWLDVADSEVRRLRPCLLFPACPTASPPIERSYWGSAIPAPLPCSFSNLEWISSSPHLQPRKEVYRGSCVDVRGRVTMFGKKGASNFELQDAELKLQRSNLLLPPTQISALLVAALSPGTQRPCTSSARVEGAHENVAGAQSVYGAARQKLATSSCGIFLIGLVVTQRHSQGRACTLTITEGHCREGRDGATTSREVA</sequence>
<dbReference type="EMBL" id="FJOG01000065">
    <property type="protein sequence ID" value="CZR69117.1"/>
    <property type="molecule type" value="Genomic_DNA"/>
</dbReference>
<dbReference type="AlphaFoldDB" id="A0A1L7XVS7"/>
<reference evidence="1 2" key="1">
    <citation type="submission" date="2016-03" db="EMBL/GenBank/DDBJ databases">
        <authorList>
            <person name="Ploux O."/>
        </authorList>
    </citation>
    <scope>NUCLEOTIDE SEQUENCE [LARGE SCALE GENOMIC DNA]</scope>
    <source>
        <strain evidence="1 2">UAMH 11012</strain>
    </source>
</reference>
<proteinExistence type="predicted"/>